<dbReference type="Pfam" id="PF12874">
    <property type="entry name" value="zf-met"/>
    <property type="match status" value="1"/>
</dbReference>
<evidence type="ECO:0000256" key="5">
    <source>
        <dbReference type="ARBA" id="ARBA00022833"/>
    </source>
</evidence>
<evidence type="ECO:0000256" key="1">
    <source>
        <dbReference type="ARBA" id="ARBA00004123"/>
    </source>
</evidence>
<organism evidence="9 10">
    <name type="scientific">Ridgeia piscesae</name>
    <name type="common">Tubeworm</name>
    <dbReference type="NCBI Taxonomy" id="27915"/>
    <lineage>
        <taxon>Eukaryota</taxon>
        <taxon>Metazoa</taxon>
        <taxon>Spiralia</taxon>
        <taxon>Lophotrochozoa</taxon>
        <taxon>Annelida</taxon>
        <taxon>Polychaeta</taxon>
        <taxon>Sedentaria</taxon>
        <taxon>Canalipalpata</taxon>
        <taxon>Sabellida</taxon>
        <taxon>Siboglinidae</taxon>
        <taxon>Ridgeia</taxon>
    </lineage>
</organism>
<feature type="domain" description="C2H2-type" evidence="8">
    <location>
        <begin position="9"/>
        <end position="36"/>
    </location>
</feature>
<dbReference type="InterPro" id="IPR013087">
    <property type="entry name" value="Znf_C2H2_type"/>
</dbReference>
<comment type="caution">
    <text evidence="9">The sequence shown here is derived from an EMBL/GenBank/DDBJ whole genome shotgun (WGS) entry which is preliminary data.</text>
</comment>
<dbReference type="EMBL" id="JAODUO010000948">
    <property type="protein sequence ID" value="KAK2172592.1"/>
    <property type="molecule type" value="Genomic_DNA"/>
</dbReference>
<protein>
    <recommendedName>
        <fullName evidence="8">C2H2-type domain-containing protein</fullName>
    </recommendedName>
</protein>
<accession>A0AAD9KK19</accession>
<evidence type="ECO:0000256" key="2">
    <source>
        <dbReference type="ARBA" id="ARBA00022723"/>
    </source>
</evidence>
<dbReference type="PROSITE" id="PS50157">
    <property type="entry name" value="ZINC_FINGER_C2H2_2"/>
    <property type="match status" value="1"/>
</dbReference>
<keyword evidence="2" id="KW-0479">Metal-binding</keyword>
<gene>
    <name evidence="9" type="ORF">NP493_941g02042</name>
</gene>
<dbReference type="GO" id="GO:0008270">
    <property type="term" value="F:zinc ion binding"/>
    <property type="evidence" value="ECO:0007669"/>
    <property type="project" value="UniProtKB-KW"/>
</dbReference>
<dbReference type="Gene3D" id="3.30.160.60">
    <property type="entry name" value="Classic Zinc Finger"/>
    <property type="match status" value="1"/>
</dbReference>
<reference evidence="9" key="1">
    <citation type="journal article" date="2023" name="Mol. Biol. Evol.">
        <title>Third-Generation Sequencing Reveals the Adaptive Role of the Epigenome in Three Deep-Sea Polychaetes.</title>
        <authorList>
            <person name="Perez M."/>
            <person name="Aroh O."/>
            <person name="Sun Y."/>
            <person name="Lan Y."/>
            <person name="Juniper S.K."/>
            <person name="Young C.R."/>
            <person name="Angers B."/>
            <person name="Qian P.Y."/>
        </authorList>
    </citation>
    <scope>NUCLEOTIDE SEQUENCE</scope>
    <source>
        <strain evidence="9">R07B-5</strain>
    </source>
</reference>
<dbReference type="PROSITE" id="PS00028">
    <property type="entry name" value="ZINC_FINGER_C2H2_1"/>
    <property type="match status" value="1"/>
</dbReference>
<keyword evidence="10" id="KW-1185">Reference proteome</keyword>
<keyword evidence="6" id="KW-0539">Nucleus</keyword>
<evidence type="ECO:0000256" key="7">
    <source>
        <dbReference type="PROSITE-ProRule" id="PRU00042"/>
    </source>
</evidence>
<evidence type="ECO:0000256" key="4">
    <source>
        <dbReference type="ARBA" id="ARBA00022771"/>
    </source>
</evidence>
<dbReference type="InterPro" id="IPR036236">
    <property type="entry name" value="Znf_C2H2_sf"/>
</dbReference>
<proteinExistence type="predicted"/>
<keyword evidence="3" id="KW-0677">Repeat</keyword>
<dbReference type="Proteomes" id="UP001209878">
    <property type="component" value="Unassembled WGS sequence"/>
</dbReference>
<name>A0AAD9KK19_RIDPI</name>
<dbReference type="FunFam" id="3.30.160.60:FF:000870">
    <property type="entry name" value="zinc finger protein 197 isoform X1"/>
    <property type="match status" value="1"/>
</dbReference>
<keyword evidence="4 7" id="KW-0863">Zinc-finger</keyword>
<evidence type="ECO:0000259" key="8">
    <source>
        <dbReference type="PROSITE" id="PS50157"/>
    </source>
</evidence>
<evidence type="ECO:0000256" key="6">
    <source>
        <dbReference type="ARBA" id="ARBA00023242"/>
    </source>
</evidence>
<dbReference type="GO" id="GO:0005634">
    <property type="term" value="C:nucleus"/>
    <property type="evidence" value="ECO:0007669"/>
    <property type="project" value="UniProtKB-SubCell"/>
</dbReference>
<comment type="subcellular location">
    <subcellularLocation>
        <location evidence="1">Nucleus</location>
    </subcellularLocation>
</comment>
<dbReference type="AlphaFoldDB" id="A0AAD9KK19"/>
<evidence type="ECO:0000313" key="9">
    <source>
        <dbReference type="EMBL" id="KAK2172592.1"/>
    </source>
</evidence>
<keyword evidence="5" id="KW-0862">Zinc</keyword>
<evidence type="ECO:0000256" key="3">
    <source>
        <dbReference type="ARBA" id="ARBA00022737"/>
    </source>
</evidence>
<dbReference type="SMART" id="SM00355">
    <property type="entry name" value="ZnF_C2H2"/>
    <property type="match status" value="1"/>
</dbReference>
<sequence>MTHTGKPSYECTVCNKTYTSKGGLKYHERSHTGDRHFSLST</sequence>
<evidence type="ECO:0000313" key="10">
    <source>
        <dbReference type="Proteomes" id="UP001209878"/>
    </source>
</evidence>
<dbReference type="SUPFAM" id="SSF57667">
    <property type="entry name" value="beta-beta-alpha zinc fingers"/>
    <property type="match status" value="1"/>
</dbReference>